<proteinExistence type="predicted"/>
<dbReference type="Pfam" id="PF00990">
    <property type="entry name" value="GGDEF"/>
    <property type="match status" value="1"/>
</dbReference>
<dbReference type="InterPro" id="IPR043128">
    <property type="entry name" value="Rev_trsase/Diguanyl_cyclase"/>
</dbReference>
<keyword evidence="5" id="KW-0548">Nucleotidyltransferase</keyword>
<dbReference type="Gene3D" id="3.30.70.270">
    <property type="match status" value="1"/>
</dbReference>
<dbReference type="InterPro" id="IPR035965">
    <property type="entry name" value="PAS-like_dom_sf"/>
</dbReference>
<feature type="domain" description="GGDEF" evidence="4">
    <location>
        <begin position="390"/>
        <end position="523"/>
    </location>
</feature>
<dbReference type="InterPro" id="IPR031621">
    <property type="entry name" value="HisKA_7TM"/>
</dbReference>
<dbReference type="CDD" id="cd01949">
    <property type="entry name" value="GGDEF"/>
    <property type="match status" value="1"/>
</dbReference>
<feature type="domain" description="PAC" evidence="3">
    <location>
        <begin position="289"/>
        <end position="341"/>
    </location>
</feature>
<protein>
    <submittedName>
        <fullName evidence="5">Diguanylate cyclase</fullName>
        <ecNumber evidence="5">2.7.7.65</ecNumber>
    </submittedName>
</protein>
<dbReference type="Gene3D" id="3.30.450.20">
    <property type="entry name" value="PAS domain"/>
    <property type="match status" value="1"/>
</dbReference>
<dbReference type="PROSITE" id="PS50887">
    <property type="entry name" value="GGDEF"/>
    <property type="match status" value="1"/>
</dbReference>
<feature type="transmembrane region" description="Helical" evidence="2">
    <location>
        <begin position="150"/>
        <end position="167"/>
    </location>
</feature>
<gene>
    <name evidence="5" type="ORF">ACFO0C_16935</name>
</gene>
<keyword evidence="5" id="KW-0808">Transferase</keyword>
<dbReference type="InterPro" id="IPR029787">
    <property type="entry name" value="Nucleotide_cyclase"/>
</dbReference>
<feature type="coiled-coil region" evidence="1">
    <location>
        <begin position="329"/>
        <end position="363"/>
    </location>
</feature>
<feature type="transmembrane region" description="Helical" evidence="2">
    <location>
        <begin position="95"/>
        <end position="115"/>
    </location>
</feature>
<keyword evidence="2" id="KW-1133">Transmembrane helix</keyword>
<dbReference type="EMBL" id="JBHSBL010000015">
    <property type="protein sequence ID" value="MFC4066624.1"/>
    <property type="molecule type" value="Genomic_DNA"/>
</dbReference>
<organism evidence="5 6">
    <name type="scientific">Actinoplanes subglobosus</name>
    <dbReference type="NCBI Taxonomy" id="1547892"/>
    <lineage>
        <taxon>Bacteria</taxon>
        <taxon>Bacillati</taxon>
        <taxon>Actinomycetota</taxon>
        <taxon>Actinomycetes</taxon>
        <taxon>Micromonosporales</taxon>
        <taxon>Micromonosporaceae</taxon>
        <taxon>Actinoplanes</taxon>
    </lineage>
</organism>
<keyword evidence="6" id="KW-1185">Reference proteome</keyword>
<keyword evidence="2" id="KW-0812">Transmembrane</keyword>
<evidence type="ECO:0000256" key="1">
    <source>
        <dbReference type="SAM" id="Coils"/>
    </source>
</evidence>
<dbReference type="Proteomes" id="UP001595867">
    <property type="component" value="Unassembled WGS sequence"/>
</dbReference>
<evidence type="ECO:0000259" key="4">
    <source>
        <dbReference type="PROSITE" id="PS50887"/>
    </source>
</evidence>
<dbReference type="InterPro" id="IPR050469">
    <property type="entry name" value="Diguanylate_Cyclase"/>
</dbReference>
<reference evidence="6" key="1">
    <citation type="journal article" date="2019" name="Int. J. Syst. Evol. Microbiol.">
        <title>The Global Catalogue of Microorganisms (GCM) 10K type strain sequencing project: providing services to taxonomists for standard genome sequencing and annotation.</title>
        <authorList>
            <consortium name="The Broad Institute Genomics Platform"/>
            <consortium name="The Broad Institute Genome Sequencing Center for Infectious Disease"/>
            <person name="Wu L."/>
            <person name="Ma J."/>
        </authorList>
    </citation>
    <scope>NUCLEOTIDE SEQUENCE [LARGE SCALE GENOMIC DNA]</scope>
    <source>
        <strain evidence="6">TBRC 5832</strain>
    </source>
</reference>
<feature type="transmembrane region" description="Helical" evidence="2">
    <location>
        <begin position="176"/>
        <end position="194"/>
    </location>
</feature>
<feature type="transmembrane region" description="Helical" evidence="2">
    <location>
        <begin position="62"/>
        <end position="83"/>
    </location>
</feature>
<dbReference type="EC" id="2.7.7.65" evidence="5"/>
<evidence type="ECO:0000256" key="2">
    <source>
        <dbReference type="SAM" id="Phobius"/>
    </source>
</evidence>
<evidence type="ECO:0000313" key="6">
    <source>
        <dbReference type="Proteomes" id="UP001595867"/>
    </source>
</evidence>
<dbReference type="SUPFAM" id="SSF55073">
    <property type="entry name" value="Nucleotide cyclase"/>
    <property type="match status" value="1"/>
</dbReference>
<feature type="transmembrane region" description="Helical" evidence="2">
    <location>
        <begin position="200"/>
        <end position="219"/>
    </location>
</feature>
<dbReference type="NCBIfam" id="TIGR00254">
    <property type="entry name" value="GGDEF"/>
    <property type="match status" value="1"/>
</dbReference>
<dbReference type="PANTHER" id="PTHR45138:SF9">
    <property type="entry name" value="DIGUANYLATE CYCLASE DGCM-RELATED"/>
    <property type="match status" value="1"/>
</dbReference>
<comment type="caution">
    <text evidence="5">The sequence shown here is derived from an EMBL/GenBank/DDBJ whole genome shotgun (WGS) entry which is preliminary data.</text>
</comment>
<name>A0ABV8IUP1_9ACTN</name>
<dbReference type="PROSITE" id="PS50113">
    <property type="entry name" value="PAC"/>
    <property type="match status" value="1"/>
</dbReference>
<keyword evidence="2" id="KW-0472">Membrane</keyword>
<feature type="transmembrane region" description="Helical" evidence="2">
    <location>
        <begin position="32"/>
        <end position="50"/>
    </location>
</feature>
<keyword evidence="1" id="KW-0175">Coiled coil</keyword>
<dbReference type="Pfam" id="PF16927">
    <property type="entry name" value="HisKA_7TM"/>
    <property type="match status" value="1"/>
</dbReference>
<dbReference type="InterPro" id="IPR000700">
    <property type="entry name" value="PAS-assoc_C"/>
</dbReference>
<sequence>MVVLALTALFAAAAAVAGTVFAIAWRRRAEAPGFGSIALVAAGAAWWSAASTAPLFLRDHTLMMIGLSVPYLGVCLLVAGWWATARALTDRFWTISRRATVLLAIEPVLCLLALATNPWHHQFIQRLKPTVIDGALAAVFGPLFWVHTLYSYVLIGYSAFIVIRVYIRETGRYRGYLLVVLTSLPSGVINMAGILAGGRIIDLTAVGFAMTAPVIYWLVARQSMPALAPVAHQEVIRNMDDAVIVLDPGQRLVFTNPAANRFLLRLGLATEEDGRVRLPERITGLSPGAEGRHLLRDVHGSGIDFDVRVSPLRDGRGKTAGAIMVARDVTEQNRQREQAERANEQLRTQLATIEALRASLADQAARDYLTGLFNRRHLMGELTTALRAGAGFAIALIDIDHFKRINDGYGHNTGDDVLTRVAGHLVRYLAPGDVAARYGGEEFALLLHGVSGDEAAARVDDLRRTVAAAPIPAGAGPPLTVTFSAGVAVADGRRSAVELIHEADVALYTAKTNGRNRVERATTPVRG</sequence>
<dbReference type="GO" id="GO:0052621">
    <property type="term" value="F:diguanylate cyclase activity"/>
    <property type="evidence" value="ECO:0007669"/>
    <property type="project" value="UniProtKB-EC"/>
</dbReference>
<dbReference type="SUPFAM" id="SSF55785">
    <property type="entry name" value="PYP-like sensor domain (PAS domain)"/>
    <property type="match status" value="1"/>
</dbReference>
<dbReference type="InterPro" id="IPR000160">
    <property type="entry name" value="GGDEF_dom"/>
</dbReference>
<dbReference type="PANTHER" id="PTHR45138">
    <property type="entry name" value="REGULATORY COMPONENTS OF SENSORY TRANSDUCTION SYSTEM"/>
    <property type="match status" value="1"/>
</dbReference>
<accession>A0ABV8IUP1</accession>
<dbReference type="SMART" id="SM00267">
    <property type="entry name" value="GGDEF"/>
    <property type="match status" value="1"/>
</dbReference>
<dbReference type="RefSeq" id="WP_378067589.1">
    <property type="nucleotide sequence ID" value="NZ_JBHSBL010000015.1"/>
</dbReference>
<evidence type="ECO:0000259" key="3">
    <source>
        <dbReference type="PROSITE" id="PS50113"/>
    </source>
</evidence>
<evidence type="ECO:0000313" key="5">
    <source>
        <dbReference type="EMBL" id="MFC4066624.1"/>
    </source>
</evidence>